<dbReference type="Proteomes" id="UP000620124">
    <property type="component" value="Unassembled WGS sequence"/>
</dbReference>
<comment type="caution">
    <text evidence="1">The sequence shown here is derived from an EMBL/GenBank/DDBJ whole genome shotgun (WGS) entry which is preliminary data.</text>
</comment>
<reference evidence="1" key="1">
    <citation type="submission" date="2020-05" db="EMBL/GenBank/DDBJ databases">
        <title>Mycena genomes resolve the evolution of fungal bioluminescence.</title>
        <authorList>
            <person name="Tsai I.J."/>
        </authorList>
    </citation>
    <scope>NUCLEOTIDE SEQUENCE</scope>
    <source>
        <strain evidence="1">CCC161011</strain>
    </source>
</reference>
<gene>
    <name evidence="1" type="ORF">MVEN_02117800</name>
</gene>
<dbReference type="EMBL" id="JACAZI010000022">
    <property type="protein sequence ID" value="KAF7336819.1"/>
    <property type="molecule type" value="Genomic_DNA"/>
</dbReference>
<dbReference type="Gene3D" id="3.80.10.10">
    <property type="entry name" value="Ribonuclease Inhibitor"/>
    <property type="match status" value="1"/>
</dbReference>
<keyword evidence="2" id="KW-1185">Reference proteome</keyword>
<evidence type="ECO:0000313" key="2">
    <source>
        <dbReference type="Proteomes" id="UP000620124"/>
    </source>
</evidence>
<dbReference type="SUPFAM" id="SSF52047">
    <property type="entry name" value="RNI-like"/>
    <property type="match status" value="1"/>
</dbReference>
<sequence length="275" mass="30794">MPELPPELEREIFELAFKPNNRNVALKLTLCLVARRVQFWIDRLFYEMVTIAHQRNADKFLSIVHSNSKPAGYFTVVKRLCIIYGISGATARDILSACPSVEALGCWVDKNDSSWRDPDSGLFLLISRLPLRRLSIEASLFSSIPATLSSTWPSTLTHLDLFPLGKFPTSELSRLAHLPRLTHVCLHTNRNVGVGHVAMVCSNSPQLQVLILLGGSIYPPDSSDPHQHDSRIVVQDNWMKSFGPVEDWEASYLGLSDMWTRAEATVAQRVSPSTE</sequence>
<protein>
    <submittedName>
        <fullName evidence="1">Uncharacterized protein</fullName>
    </submittedName>
</protein>
<evidence type="ECO:0000313" key="1">
    <source>
        <dbReference type="EMBL" id="KAF7336819.1"/>
    </source>
</evidence>
<dbReference type="OrthoDB" id="3145912at2759"/>
<organism evidence="1 2">
    <name type="scientific">Mycena venus</name>
    <dbReference type="NCBI Taxonomy" id="2733690"/>
    <lineage>
        <taxon>Eukaryota</taxon>
        <taxon>Fungi</taxon>
        <taxon>Dikarya</taxon>
        <taxon>Basidiomycota</taxon>
        <taxon>Agaricomycotina</taxon>
        <taxon>Agaricomycetes</taxon>
        <taxon>Agaricomycetidae</taxon>
        <taxon>Agaricales</taxon>
        <taxon>Marasmiineae</taxon>
        <taxon>Mycenaceae</taxon>
        <taxon>Mycena</taxon>
    </lineage>
</organism>
<name>A0A8H7CGH8_9AGAR</name>
<dbReference type="AlphaFoldDB" id="A0A8H7CGH8"/>
<accession>A0A8H7CGH8</accession>
<proteinExistence type="predicted"/>
<dbReference type="InterPro" id="IPR032675">
    <property type="entry name" value="LRR_dom_sf"/>
</dbReference>